<protein>
    <recommendedName>
        <fullName evidence="4">RING-type E3 ubiquitin transferase</fullName>
        <ecNumber evidence="4">2.3.2.27</ecNumber>
    </recommendedName>
</protein>
<evidence type="ECO:0000256" key="2">
    <source>
        <dbReference type="ARBA" id="ARBA00004906"/>
    </source>
</evidence>
<dbReference type="EMBL" id="JAPMOS010000001">
    <property type="protein sequence ID" value="KAJ4463052.1"/>
    <property type="molecule type" value="Genomic_DNA"/>
</dbReference>
<feature type="compositionally biased region" description="Low complexity" evidence="8">
    <location>
        <begin position="333"/>
        <end position="353"/>
    </location>
</feature>
<feature type="region of interest" description="Disordered" evidence="8">
    <location>
        <begin position="1019"/>
        <end position="1088"/>
    </location>
</feature>
<comment type="pathway">
    <text evidence="2">Protein modification; protein ubiquitination.</text>
</comment>
<comment type="similarity">
    <text evidence="3">Belongs to the Deltex family.</text>
</comment>
<evidence type="ECO:0000313" key="11">
    <source>
        <dbReference type="Proteomes" id="UP001141327"/>
    </source>
</evidence>
<evidence type="ECO:0000256" key="3">
    <source>
        <dbReference type="ARBA" id="ARBA00009413"/>
    </source>
</evidence>
<dbReference type="InterPro" id="IPR036465">
    <property type="entry name" value="vWFA_dom_sf"/>
</dbReference>
<feature type="compositionally biased region" description="Low complexity" evidence="8">
    <location>
        <begin position="1061"/>
        <end position="1070"/>
    </location>
</feature>
<dbReference type="Gene3D" id="3.30.390.130">
    <property type="match status" value="1"/>
</dbReference>
<evidence type="ECO:0000256" key="6">
    <source>
        <dbReference type="ARBA" id="ARBA00022723"/>
    </source>
</evidence>
<feature type="region of interest" description="Disordered" evidence="8">
    <location>
        <begin position="170"/>
        <end position="193"/>
    </location>
</feature>
<evidence type="ECO:0000256" key="4">
    <source>
        <dbReference type="ARBA" id="ARBA00012483"/>
    </source>
</evidence>
<sequence>MCGKKSKPAKKPPPAAAPRRAPVVHSPPPVRRSSSSEDLPPPDEEPSPVINYDAFWAPIEPHSVPKDEDPCCICLFPMHREPGVAPPPEEEGLSNDVVQLKKCRHCFHLDCIRSTVSGAWLRCPLCTQVTGIITGDMPKGTMQVDVVPPGSDPLPGFEEYGTIHVQYHFPSGTQGRRHPNPGAPYAGTNRMGYLPDNEDGRRIRQLLEIAWRRRLLFTIGTSVTTGQSDCVIWNGVHHKTAQDGGPTNFGYPDPTYFLRVEEELRQKGVTLDSIHEEEEAARRQQFASKFVDVDESENVQEVADEDVEEGLFSRATKAASSLLREEDRQNLVQQQQPQPLATRSAAPRSAPRSAAHRVEAAGTNVVALQLSQLANDAVVHTGECIFCRQCGAAFSGLSRLVAAAPAPAATATAGPAAPPAPGGSEIWTCEFCGTPNPINLDEEERPHEDTVDYLLEPAPVAAPADMHDSLLVFVIDTSGSMGVTSEYNGVLQLKGAAAAKLKELQRTLGEGMAQYLPRQARHVTYISRLQAVQASIDGQLEALAKTSPNTRVALGPPVATAPPPAQPPAHPPSPPRGPRGLLEAVLTARLHGVGGAVAFNSEVVIYGDGQGAPRTVAGDRLSNYEQLYQQGVEAARGRTIVEARKELVARLWELEENGPSRTRQTALGPALSVALGMASQTPASKIILCTDGLANVGVGALDGLLSDALAQERERFYTNCGEVARTNGTTVSLISLTGTECRLENLGAVAEATHGEVSRIDPLQLGANVANILDNPILATNVQIKSAPALPWPPMYPRQPLGSVSCPSWSVRMLLHRGLKFNNEDDAHEGLLTRDVGNVQADSAITFEFSRRPGWVPPADLVALPFQTQIRFTRRTGAKFIRVQTLAQPITRERALAEQEADVAVLSMNSVQQAARAAQKGDYMRGRLINYAAADLMQRHAAKKSPGTITGDQQAAYAHWAFDERLHQEQAIERATVNRDLDAEAPAAERAKTRKARRSDETAQMLFSMRQHSPAVFKLAARPPPPTVPASAPPATGMPGMPGLGISTGMPLPPPPPPLAPSASQQKQAPGSMMPPPPPPPPPAPKRS</sequence>
<evidence type="ECO:0000313" key="10">
    <source>
        <dbReference type="EMBL" id="KAJ4463052.1"/>
    </source>
</evidence>
<feature type="region of interest" description="Disordered" evidence="8">
    <location>
        <begin position="977"/>
        <end position="1001"/>
    </location>
</feature>
<comment type="caution">
    <text evidence="10">The sequence shown here is derived from an EMBL/GenBank/DDBJ whole genome shotgun (WGS) entry which is preliminary data.</text>
</comment>
<feature type="compositionally biased region" description="Pro residues" evidence="8">
    <location>
        <begin position="559"/>
        <end position="577"/>
    </location>
</feature>
<keyword evidence="11" id="KW-1185">Reference proteome</keyword>
<proteinExistence type="inferred from homology"/>
<name>A0ABQ8UZ66_9EUKA</name>
<dbReference type="Pfam" id="PF18102">
    <property type="entry name" value="DTC"/>
    <property type="match status" value="1"/>
</dbReference>
<accession>A0ABQ8UZ66</accession>
<dbReference type="SUPFAM" id="SSF53300">
    <property type="entry name" value="vWA-like"/>
    <property type="match status" value="1"/>
</dbReference>
<dbReference type="InterPro" id="IPR039399">
    <property type="entry name" value="Deltex_C_sf"/>
</dbReference>
<keyword evidence="7" id="KW-0862">Zinc</keyword>
<organism evidence="10 11">
    <name type="scientific">Paratrimastix pyriformis</name>
    <dbReference type="NCBI Taxonomy" id="342808"/>
    <lineage>
        <taxon>Eukaryota</taxon>
        <taxon>Metamonada</taxon>
        <taxon>Preaxostyla</taxon>
        <taxon>Paratrimastigidae</taxon>
        <taxon>Paratrimastix</taxon>
    </lineage>
</organism>
<reference evidence="10" key="1">
    <citation type="journal article" date="2022" name="bioRxiv">
        <title>Genomics of Preaxostyla Flagellates Illuminates Evolutionary Transitions and the Path Towards Mitochondrial Loss.</title>
        <authorList>
            <person name="Novak L.V.F."/>
            <person name="Treitli S.C."/>
            <person name="Pyrih J."/>
            <person name="Halakuc P."/>
            <person name="Pipaliya S.V."/>
            <person name="Vacek V."/>
            <person name="Brzon O."/>
            <person name="Soukal P."/>
            <person name="Eme L."/>
            <person name="Dacks J.B."/>
            <person name="Karnkowska A."/>
            <person name="Elias M."/>
            <person name="Hampl V."/>
        </authorList>
    </citation>
    <scope>NUCLEOTIDE SEQUENCE</scope>
    <source>
        <strain evidence="10">RCP-MX</strain>
    </source>
</reference>
<comment type="catalytic activity">
    <reaction evidence="1">
        <text>S-ubiquitinyl-[E2 ubiquitin-conjugating enzyme]-L-cysteine + [acceptor protein]-L-lysine = [E2 ubiquitin-conjugating enzyme]-L-cysteine + N(6)-ubiquitinyl-[acceptor protein]-L-lysine.</text>
        <dbReference type="EC" id="2.3.2.27"/>
    </reaction>
</comment>
<dbReference type="PANTHER" id="PTHR12622">
    <property type="entry name" value="DELTEX-RELATED"/>
    <property type="match status" value="1"/>
</dbReference>
<evidence type="ECO:0000259" key="9">
    <source>
        <dbReference type="PROSITE" id="PS50089"/>
    </source>
</evidence>
<feature type="region of interest" description="Disordered" evidence="8">
    <location>
        <begin position="1"/>
        <end position="50"/>
    </location>
</feature>
<keyword evidence="5" id="KW-0808">Transferase</keyword>
<dbReference type="CDD" id="cd09633">
    <property type="entry name" value="Deltex_C"/>
    <property type="match status" value="1"/>
</dbReference>
<feature type="compositionally biased region" description="Pro residues" evidence="8">
    <location>
        <begin position="1051"/>
        <end position="1060"/>
    </location>
</feature>
<feature type="compositionally biased region" description="Basic residues" evidence="8">
    <location>
        <begin position="1"/>
        <end position="10"/>
    </location>
</feature>
<evidence type="ECO:0000256" key="8">
    <source>
        <dbReference type="SAM" id="MobiDB-lite"/>
    </source>
</evidence>
<dbReference type="PROSITE" id="PS50089">
    <property type="entry name" value="ZF_RING_2"/>
    <property type="match status" value="1"/>
</dbReference>
<dbReference type="Proteomes" id="UP001141327">
    <property type="component" value="Unassembled WGS sequence"/>
</dbReference>
<dbReference type="SMART" id="SM00184">
    <property type="entry name" value="RING"/>
    <property type="match status" value="1"/>
</dbReference>
<dbReference type="InterPro" id="IPR001841">
    <property type="entry name" value="Znf_RING"/>
</dbReference>
<keyword evidence="6" id="KW-0479">Metal-binding</keyword>
<dbReference type="Gene3D" id="3.40.50.410">
    <property type="entry name" value="von Willebrand factor, type A domain"/>
    <property type="match status" value="1"/>
</dbReference>
<keyword evidence="7" id="KW-0863">Zinc-finger</keyword>
<feature type="compositionally biased region" description="Pro residues" evidence="8">
    <location>
        <begin position="1022"/>
        <end position="1032"/>
    </location>
</feature>
<evidence type="ECO:0000256" key="7">
    <source>
        <dbReference type="PROSITE-ProRule" id="PRU00175"/>
    </source>
</evidence>
<evidence type="ECO:0000256" key="5">
    <source>
        <dbReference type="ARBA" id="ARBA00022679"/>
    </source>
</evidence>
<feature type="region of interest" description="Disordered" evidence="8">
    <location>
        <begin position="551"/>
        <end position="580"/>
    </location>
</feature>
<dbReference type="InterPro" id="IPR013083">
    <property type="entry name" value="Znf_RING/FYVE/PHD"/>
</dbReference>
<dbReference type="EC" id="2.3.2.27" evidence="4"/>
<feature type="region of interest" description="Disordered" evidence="8">
    <location>
        <begin position="326"/>
        <end position="355"/>
    </location>
</feature>
<feature type="compositionally biased region" description="Pro residues" evidence="8">
    <location>
        <begin position="1073"/>
        <end position="1088"/>
    </location>
</feature>
<feature type="compositionally biased region" description="Basic and acidic residues" evidence="8">
    <location>
        <begin position="977"/>
        <end position="991"/>
    </location>
</feature>
<dbReference type="InterPro" id="IPR039398">
    <property type="entry name" value="Deltex_fam"/>
</dbReference>
<gene>
    <name evidence="10" type="ORF">PAPYR_300</name>
</gene>
<dbReference type="SUPFAM" id="SSF57850">
    <property type="entry name" value="RING/U-box"/>
    <property type="match status" value="1"/>
</dbReference>
<feature type="domain" description="RING-type" evidence="9">
    <location>
        <begin position="71"/>
        <end position="127"/>
    </location>
</feature>
<dbReference type="InterPro" id="IPR039396">
    <property type="entry name" value="Deltex_C"/>
</dbReference>
<dbReference type="Gene3D" id="3.30.40.10">
    <property type="entry name" value="Zinc/RING finger domain, C3HC4 (zinc finger)"/>
    <property type="match status" value="1"/>
</dbReference>
<evidence type="ECO:0000256" key="1">
    <source>
        <dbReference type="ARBA" id="ARBA00000900"/>
    </source>
</evidence>